<sequence>MVISRSPFGFSSRGHRATCGFNYSRHGSAGTKGTRLPGRGRNAARSASFFCQGAGGASRQILSHRTFLCAVRPYVRLSICP</sequence>
<organism evidence="1 2">
    <name type="scientific">Temnothorax longispinosus</name>
    <dbReference type="NCBI Taxonomy" id="300112"/>
    <lineage>
        <taxon>Eukaryota</taxon>
        <taxon>Metazoa</taxon>
        <taxon>Ecdysozoa</taxon>
        <taxon>Arthropoda</taxon>
        <taxon>Hexapoda</taxon>
        <taxon>Insecta</taxon>
        <taxon>Pterygota</taxon>
        <taxon>Neoptera</taxon>
        <taxon>Endopterygota</taxon>
        <taxon>Hymenoptera</taxon>
        <taxon>Apocrita</taxon>
        <taxon>Aculeata</taxon>
        <taxon>Formicoidea</taxon>
        <taxon>Formicidae</taxon>
        <taxon>Myrmicinae</taxon>
        <taxon>Temnothorax</taxon>
    </lineage>
</organism>
<reference evidence="1 2" key="1">
    <citation type="journal article" date="2019" name="Philos. Trans. R. Soc. Lond., B, Biol. Sci.">
        <title>Ant behaviour and brain gene expression of defending hosts depend on the ecological success of the intruding social parasite.</title>
        <authorList>
            <person name="Kaur R."/>
            <person name="Stoldt M."/>
            <person name="Jongepier E."/>
            <person name="Feldmeyer B."/>
            <person name="Menzel F."/>
            <person name="Bornberg-Bauer E."/>
            <person name="Foitzik S."/>
        </authorList>
    </citation>
    <scope>NUCLEOTIDE SEQUENCE [LARGE SCALE GENOMIC DNA]</scope>
    <source>
        <tissue evidence="1">Whole body</tissue>
    </source>
</reference>
<keyword evidence="2" id="KW-1185">Reference proteome</keyword>
<dbReference type="Proteomes" id="UP000310200">
    <property type="component" value="Unassembled WGS sequence"/>
</dbReference>
<protein>
    <submittedName>
        <fullName evidence="1">Uncharacterized protein</fullName>
    </submittedName>
</protein>
<dbReference type="EMBL" id="QBLH01003801">
    <property type="protein sequence ID" value="TGZ33054.1"/>
    <property type="molecule type" value="Genomic_DNA"/>
</dbReference>
<proteinExistence type="predicted"/>
<comment type="caution">
    <text evidence="1">The sequence shown here is derived from an EMBL/GenBank/DDBJ whole genome shotgun (WGS) entry which is preliminary data.</text>
</comment>
<evidence type="ECO:0000313" key="2">
    <source>
        <dbReference type="Proteomes" id="UP000310200"/>
    </source>
</evidence>
<name>A0A4V3S6D7_9HYME</name>
<dbReference type="AlphaFoldDB" id="A0A4V3S6D7"/>
<accession>A0A4V3S6D7</accession>
<evidence type="ECO:0000313" key="1">
    <source>
        <dbReference type="EMBL" id="TGZ33054.1"/>
    </source>
</evidence>
<gene>
    <name evidence="1" type="ORF">DBV15_07871</name>
</gene>